<organism evidence="2 3">
    <name type="scientific">Polyplosphaeria fusca</name>
    <dbReference type="NCBI Taxonomy" id="682080"/>
    <lineage>
        <taxon>Eukaryota</taxon>
        <taxon>Fungi</taxon>
        <taxon>Dikarya</taxon>
        <taxon>Ascomycota</taxon>
        <taxon>Pezizomycotina</taxon>
        <taxon>Dothideomycetes</taxon>
        <taxon>Pleosporomycetidae</taxon>
        <taxon>Pleosporales</taxon>
        <taxon>Tetraplosphaeriaceae</taxon>
        <taxon>Polyplosphaeria</taxon>
    </lineage>
</organism>
<accession>A0A9P4R8I3</accession>
<evidence type="ECO:0000256" key="1">
    <source>
        <dbReference type="SAM" id="MobiDB-lite"/>
    </source>
</evidence>
<dbReference type="AlphaFoldDB" id="A0A9P4R8I3"/>
<evidence type="ECO:0000313" key="2">
    <source>
        <dbReference type="EMBL" id="KAF2738682.1"/>
    </source>
</evidence>
<gene>
    <name evidence="2" type="ORF">EJ04DRAFT_573540</name>
</gene>
<feature type="region of interest" description="Disordered" evidence="1">
    <location>
        <begin position="1"/>
        <end position="31"/>
    </location>
</feature>
<dbReference type="PANTHER" id="PTHR33112:SF16">
    <property type="entry name" value="HETEROKARYON INCOMPATIBILITY DOMAIN-CONTAINING PROTEIN"/>
    <property type="match status" value="1"/>
</dbReference>
<evidence type="ECO:0000313" key="3">
    <source>
        <dbReference type="Proteomes" id="UP000799444"/>
    </source>
</evidence>
<dbReference type="PANTHER" id="PTHR33112">
    <property type="entry name" value="DOMAIN PROTEIN, PUTATIVE-RELATED"/>
    <property type="match status" value="1"/>
</dbReference>
<protein>
    <submittedName>
        <fullName evidence="2">Uncharacterized protein</fullName>
    </submittedName>
</protein>
<dbReference type="EMBL" id="ML996107">
    <property type="protein sequence ID" value="KAF2738682.1"/>
    <property type="molecule type" value="Genomic_DNA"/>
</dbReference>
<keyword evidence="3" id="KW-1185">Reference proteome</keyword>
<sequence>MPKNIKDKRKRQNKISLEPKSVKNKRKRQEKISLEPDATKAETITLIQKQGRRKCPCDICTPSLYEETYSSPLISFIPRETNQYNARVYRVPELKRKEVYDPMQVARRAISSFHLRPKTILNDTQLAAIARFHEYMHEWGHLLDAEDASQCVSTERMISLTKVFSEIFLLSSLKNVTFKWSTSLGSDDYFAECKFPKPGKVIIIMHPTAWDVTAWDAETFEPRKQDRISTVLHEALHGLAGYSADDESCAYSQSLGQDGHGRAWQLVAEKIELSAPFLLGMKVFQERILSRRTIFYTEEGFYWECDGLASSESGPEAKIKEGNSLAPRLDYLVKQWRVKIREEQFVENGKLGTKRTDLGRSIARWTTNLYTKKREVSGRPWSQIIDAFTTRDLTYPNDRLPAVTGIGKALANLTKDTYLGYGGLFMSDIVGGLSWYRDWKHSATSLTVAPLWSWASINGPVTHMYSRTNHVTDVARVTAIGTTTTFASPTHYQVRPSGPLCWIWVCGTHNETVHPATNFSHEFNSLPPKREVKSYPMKTATSSVYRRLYSGAKRARGIQGSGPRQMETDNPLSSTVNLDHFIIDFNEHEVIFDTEVQIPAAGRAFRCIAMVNAGFLKGWARAFPMAMIVEPADGSEEVWKRVGWAFLWADVPDENVEMGEVVVV</sequence>
<name>A0A9P4R8I3_9PLEO</name>
<feature type="compositionally biased region" description="Basic residues" evidence="1">
    <location>
        <begin position="1"/>
        <end position="13"/>
    </location>
</feature>
<comment type="caution">
    <text evidence="2">The sequence shown here is derived from an EMBL/GenBank/DDBJ whole genome shotgun (WGS) entry which is preliminary data.</text>
</comment>
<proteinExistence type="predicted"/>
<reference evidence="2" key="1">
    <citation type="journal article" date="2020" name="Stud. Mycol.">
        <title>101 Dothideomycetes genomes: a test case for predicting lifestyles and emergence of pathogens.</title>
        <authorList>
            <person name="Haridas S."/>
            <person name="Albert R."/>
            <person name="Binder M."/>
            <person name="Bloem J."/>
            <person name="Labutti K."/>
            <person name="Salamov A."/>
            <person name="Andreopoulos B."/>
            <person name="Baker S."/>
            <person name="Barry K."/>
            <person name="Bills G."/>
            <person name="Bluhm B."/>
            <person name="Cannon C."/>
            <person name="Castanera R."/>
            <person name="Culley D."/>
            <person name="Daum C."/>
            <person name="Ezra D."/>
            <person name="Gonzalez J."/>
            <person name="Henrissat B."/>
            <person name="Kuo A."/>
            <person name="Liang C."/>
            <person name="Lipzen A."/>
            <person name="Lutzoni F."/>
            <person name="Magnuson J."/>
            <person name="Mondo S."/>
            <person name="Nolan M."/>
            <person name="Ohm R."/>
            <person name="Pangilinan J."/>
            <person name="Park H.-J."/>
            <person name="Ramirez L."/>
            <person name="Alfaro M."/>
            <person name="Sun H."/>
            <person name="Tritt A."/>
            <person name="Yoshinaga Y."/>
            <person name="Zwiers L.-H."/>
            <person name="Turgeon B."/>
            <person name="Goodwin S."/>
            <person name="Spatafora J."/>
            <person name="Crous P."/>
            <person name="Grigoriev I."/>
        </authorList>
    </citation>
    <scope>NUCLEOTIDE SEQUENCE</scope>
    <source>
        <strain evidence="2">CBS 125425</strain>
    </source>
</reference>
<dbReference type="Proteomes" id="UP000799444">
    <property type="component" value="Unassembled WGS sequence"/>
</dbReference>
<dbReference type="OrthoDB" id="3796964at2759"/>